<feature type="domain" description="Ig-like" evidence="8">
    <location>
        <begin position="2600"/>
        <end position="2687"/>
    </location>
</feature>
<feature type="compositionally biased region" description="Low complexity" evidence="7">
    <location>
        <begin position="2706"/>
        <end position="2715"/>
    </location>
</feature>
<feature type="compositionally biased region" description="Low complexity" evidence="7">
    <location>
        <begin position="4563"/>
        <end position="4579"/>
    </location>
</feature>
<dbReference type="GO" id="GO:0032982">
    <property type="term" value="C:myosin filament"/>
    <property type="evidence" value="ECO:0007669"/>
    <property type="project" value="UniProtKB-KW"/>
</dbReference>
<sequence>MEAAGILGALQTRLAVLPGGRDIEGRPLVLVSVPAETQPWNKEQLDTVLGYFLFILSPQTRGNGLAVVVDATRSTWRTTRACIRQVGVVLGADAAAIIVLRPEAFWDKQRVDNCARTQKEGEPVYIPLSRLQKYVEVSQLPEDLGGTWPYSHNQWIQKRIHVEAFTKEAEGAVSDLEKLRQRITRLSAGMRLSGAEEALRVSREAFDTTKDLAHKVLQAGLSPLSQLLRHTATPQDVLDTRVKVERLLEIMQGKEALAEEAWLAMHKCLVDAKEISSLEKGVTRVTNWILGPAETMLNGQQEVGFDVISAEELRQEHETLELQCRDTYGHYAELLHKIDTLPRCDVALPEDLKSQRDFMDFVCRSFATRLERRRNVLITSLRFFRLVSEYFDRTNEVFESLLRCDKLDGLESADTMLVELQERQISIDLLGREVLKEGEKLADILSMPVKDALGRDVEVNYESDIANVLELLDATVVRKNAFCDSVELRKLTLAQVAHVRAYERDAAQAVQWLDDLFQVMLKAHMYVGCDVYEIQCQKGQQQSFQETAKGTYEYGCQLLTAALALRQSCKLPTDSNSQLSQKLWNSWKRLQTVGQEQMTRLRVSAVFHRSVEEHCNQLRELMESVKAVFQGAGMHKFLTTRERLLLEVGRMEWCSALKTSSSRTASADDSKSDDDFVTASECTCTPSRSSSFHTASECGGASPWWEVDRMSDVEAERRPKADGGSDQASSQSETERAIVRTVTEVTTDVVIHEVVEKTHLKLSHGDSSGVTSYLLTTETVRSGAGEEKPATASPADSESQLLNQLKEVRQAEGNTHDDPRHCYHQHITRQAVKGILDQLKAACDLSQGGDCTPRLLNCQGLARNQQDVLRGFSHPPNTPDRFRSQRSSREWLQLKVLEVHPELTKLGASLKEANELQRAHDEVLLQLQSKQSPVEELLRQADQLISTQKPRAEVYAAMAESLGLAWKDVNSHLEQRKLILDLNVTYQSQAEDCFDRMRALEIACQDTSLPVDIDTVKQFLTKLHDLRKLVLESLMAALQDGKLLLEKLKDLSAEGTLDSRPDHIKTSAQFAVSQVEHWLENLHDRRRLLEIAWQNRKTHLEQCLALALLASDLKGLEEVLVAAKEAVARGCDHLGNSSASAELLLHEHKKLFPEAKELQDRALKITKATEQLVASGHFAAEQAVAHAYSVLNLSAEYVDTIEQREGLLSRAIAFFRSAHTALTKLDQLEVQLTTTKLSASSQQLIQLHSQVSKSLEEITSPPLQEGYSLLEIVGRGSPGIELFSWLVSIAEAFLQGHQDMGSVLAMAKDFLELHHQLLNDLQKKGAEINALLLTLPPILGFLDDEQRGDVDQKVDALHSHWLTLKSLLESRIDLAVIFVKFHSMAVQLANEFDDAEAEFKKSPYGVNEDTIRLVEQRWLSIQQLYDQLKHVGNNFIEDASKVGDPYLDTKRACLCVETLLEHFGNRQLLISESWQTWQTNVTVEKEFKVRWEMNVTESTRTVDWVSKLDEQLYPVLTSDTKSSKAIARELEEKLQTVLSEVKRAQTEIEVRIKTTETLAQKGDTHGQQEMLVDRLMELHKKLQVIITDYQILSQMLISFFKNLAELQKTIETLQSQYQLTRLPSAVSEVELLLKEHEASRQAVLELFKFTQNESEQIIARIQQQEPPVPAQHDMQRVTVLLADKRRSWELAWTERKMRLEQHQQLCQFDSDLQLINSSLNDLSTQLSAIRGQYGESSASAKATSLAFVYFEKTIELLQLRIQTFVSTAEQMLLSEHVSSPHIEHELRMLQTRWAAFHNQVVESRRLIDLSIEYFKLVEEAEEWFREGSKLLLTIARKSTTVKLPEEATQLLNEVEIFLKPGETRQDERIREISKLAVELYGEERSKQVTLVLNENREMMDSFTIISLELSTLAKNLKAAEEQRERQKKEQEEVDASLTAARAEAAAAKAAAAAAEEARKAAETAAKALQEAAPFLQEVSCDLLEFLMKTHISQTVDSAELKKDVMCQLVFHTFRVMLLLLLQARVAYASPLPPSELEGEKSRKTPSPPLKKAKFIEETPKPMAPVFTVPLHDAAIQEGARFTFECRVAGFPMPEVTWYKDGIAIQNNPDYQTTFDQGVCTLTIEETFTEDSAKFICRAVNAAGTAETNATLSVKEAEPEEQLSPPVFTKRLEPGTAKEGSAFQMECKVEGNPLPTVQWFKNDVCIDNSPDYAITYNNGEAVLRFEEVFLEDQAEYCCRAMNQLGTDVCSAKLTVEPLEPTEAPSFITPLSNVMARAGQKIKLECEVKGLPAPEISWNHNGKLIQETHDIRIQYDDKKATLVVNEAFPKDAGVYVVSAKNIAGEATSSCNVSVKGRLPTETSDSELASDMEPVKPAIQLSLKDVSVFEGQRVRLDCIIVGQPEPEVIWYHSDRPVKESTDIKLLFQGDRCSLVIEEAYLEDAGDYKVVAINSGGEASSKCCLSVKSVGETDPAMKGQLVEVVEPAGVAPKFSKLLTDVLAPEGNKVTFECCVNGDPKPIIKWYLNNEEIHHSNRIQLNHDDEGNVSLTIAEVLPEHKGVYTVKAHNACGDAKCFANLIVKSISSPEIKHRTTEIQGKHIAPAFQELFADRTVNEKETTKFECVITGKPVPKVEWYFNEEVVSGKNFLVSSSGDRHTLAIFQISAAHSGIVACVAENEAGKATCVARLSVRSEYKNIASCSSPAELNIPPHESSSISEHQESSSFTMKRSVIVHSSSSQVTSSVSTANSEPNVQVHSYTSQSEERFEQIGDNRPVQVQTQKTEEVHQENQDKAVVHQQTNLKVVNGVADHQETVQAASGTPTYSPKTTRKLTGPRFVSPLNGKIVDQGADVILDAVVDGYPQPTVAWHKNGQELSPRDGSVIISWELNHARLELRNVAVKDAGRYTCKAVNSVGSASSTADVVVKKTIFPPVFGRRLQASVAKAGERVSMNVEVTGTPEPVVTWFKDNQKILGAVPGGPFRTKIQGNSYSLIIEKAAPSHSGTYRVKAENAGGEAECIADFIVLETEPQTEQNLQMMTHVTFKDVREETIQEADTTKEVQTPNIFEKKPQSAPSISEMKQISLLTEEHKSDTEEFFGLQDSKLTEEQFIEQEIPQTPRKEQEMEERGIESGSISKKSALDFFVAKISEKESDIVKDRYKEPEVIPLKTSVKENISQFEELRLKEYDQLYRPQETGIYSAPVVHDKTDDTGDTMPKPSTPHVGDLSIDLPSLVSKTEKEQHSSEIQIETHKGTPSWDSQIQELPHIAQSSKFNTFPLQSSKSQLHTEESRFEKHIRQHYVHHSLSSLDGFNLQPEPPPEIGYVPKTEAPVKPRLDMSSRVKKLEESHRVLSPVEIPSGAVRIFPAPVRPETPIAEKCEPQPKPQKEDKPIIETQQTLPKPLVTESVEKYVSSTIMKSSAQETDVRRAASPRPSAEGIAMEKLWTPHKAVEPECAVTRSVATGQQQFQKAMSPKPSVEGLAMDKIWAHKHPDSALKKAWPPAQPMEEKPVIPWAVKGNIERIWPPPEPVQAVHEQVDSESQKEIQVQQEETKIVRHSVKEVEMASSEVKTGDYSTVNEETKSSTLHVQTTAAPTPPNIQHYVAEARVVHSSAVLQTEVKSMTISTEHLEVKSEKTEQTETVCSALPGTNRTSPPVVEEKMLRPSEAKRLWPPGVKDEYELKSPPILKDVLPRKETVPKPKPVEEVTTETFLEPGPPPEIGFAPAPPVEQIKAVPPLKREIKKPVVKEKPFERFPDLEPFPFQPDAPAPKPAKCPPPPKPSKFIKGEFASSDYESDIESVHISSKWRPYESDTEEVIGYRKVAPPTVKQPIRSKSTEPDPLPPSKFDQPPQFVGPPRPTIDRVQASKKDVKELETEVSKVTSKIEMKTEKVKKHHHHHHHASESKRKHSPPTLKPGSPPIFVQPATASTQDGEAKSATDQKKGEPVTSPKTKPDSPKSKTKATQSEFTESGYIADTDEPRHLRQATHKYSHFKHEESSKVTLEHTTVVTSEISEQSTQSVQQQQKSEKPLPAKPHPSPKFHHRHSDHKSDKKAVASSTTALSKSKKVRGVPFPFKAEPPQPTVKRIVGPPPPSPSKFVKGEFRESDYESDYDSKIPAKWRPCESDADEPSYRSVRPEPDVILQPGTPPELGYAPAPHRTAPYQNATQMETSKVMKFAESTEHSHRVVSVQQTTRVIKFGDKEKEAPPEAKLEPFPFKPDPECPGQKSGPPPTMPRKFIPGDFRESDYESDYEGTRIKPKWAPGDSDTDEPRYRKVRLPPVTRSTSVPAKPLDSVPTPMEFDTQPVVLPSPVTVESKTKSVSALDLESERKSLKRVEELRNRFSEGATSSVQKKTAVTAKGQASVDVASKHMSEMTTTFKSKAQQFVDDIMTDVKSSKENGHVQKPKAPIPSAENDPQAYREESRVSEYGTKHIDPDTGLVYFKYDFGYEFGIVLPGEGDKKRKHVQIEKKRDDDIEVPVIHETSGSEKKIVGPQPSADLGKVPQFRPKKFSHYKSVKWEPVSESEMSEAEGDSVQQHKKCYSLPHPPSGGFQKAPHILIPQSSQWDQVSPSPVSLSPSLPSLSPHYGGQGPHGATSGVDSTGTFVCSTPTPPSTPSTPGSVHGAVGHLTQPRKPPTFITPLRDIAVVSGQNARFECIVQAEPPPNILWSKNGRIIDNSQNYQIQYRNGVCRLTIPQAFPEDAGSYTCTATNMLGTVGTTGSLQVPGERRSVHV</sequence>
<evidence type="ECO:0000313" key="10">
    <source>
        <dbReference type="Proteomes" id="UP000502823"/>
    </source>
</evidence>
<dbReference type="SMART" id="SM00150">
    <property type="entry name" value="SPEC"/>
    <property type="match status" value="6"/>
</dbReference>
<feature type="compositionally biased region" description="Low complexity" evidence="7">
    <location>
        <begin position="4003"/>
        <end position="4019"/>
    </location>
</feature>
<feature type="compositionally biased region" description="Basic and acidic residues" evidence="7">
    <location>
        <begin position="4093"/>
        <end position="4118"/>
    </location>
</feature>
<feature type="compositionally biased region" description="Basic and acidic residues" evidence="7">
    <location>
        <begin position="3859"/>
        <end position="3884"/>
    </location>
</feature>
<dbReference type="InterPro" id="IPR018159">
    <property type="entry name" value="Spectrin/alpha-actinin"/>
</dbReference>
<dbReference type="Pfam" id="PF24915">
    <property type="entry name" value="Spectrin_SESTD1"/>
    <property type="match status" value="1"/>
</dbReference>
<feature type="domain" description="Ig-like" evidence="8">
    <location>
        <begin position="4629"/>
        <end position="4720"/>
    </location>
</feature>
<keyword evidence="6" id="KW-0175">Coiled coil</keyword>
<feature type="compositionally biased region" description="Basic and acidic residues" evidence="7">
    <location>
        <begin position="3987"/>
        <end position="3997"/>
    </location>
</feature>
<keyword evidence="5" id="KW-0393">Immunoglobulin domain</keyword>
<dbReference type="SMART" id="SM00409">
    <property type="entry name" value="IG"/>
    <property type="match status" value="9"/>
</dbReference>
<dbReference type="FunFam" id="2.60.40.10:FF:000772">
    <property type="entry name" value="Uncharacterized protein, isoform B"/>
    <property type="match status" value="1"/>
</dbReference>
<dbReference type="Gene3D" id="1.20.58.60">
    <property type="match status" value="5"/>
</dbReference>
<feature type="domain" description="Ig-like" evidence="8">
    <location>
        <begin position="2164"/>
        <end position="2253"/>
    </location>
</feature>
<dbReference type="InterPro" id="IPR013098">
    <property type="entry name" value="Ig_I-set"/>
</dbReference>
<dbReference type="FunFam" id="2.60.40.10:FF:000849">
    <property type="entry name" value="Uncharacterized protein, isoform F"/>
    <property type="match status" value="1"/>
</dbReference>
<feature type="coiled-coil region" evidence="6">
    <location>
        <begin position="1909"/>
        <end position="1971"/>
    </location>
</feature>
<name>A0A6L2PVD1_COPFO</name>
<evidence type="ECO:0000256" key="3">
    <source>
        <dbReference type="ARBA" id="ARBA00022889"/>
    </source>
</evidence>
<feature type="region of interest" description="Disordered" evidence="7">
    <location>
        <begin position="4558"/>
        <end position="4631"/>
    </location>
</feature>
<feature type="domain" description="Ig-like" evidence="8">
    <location>
        <begin position="2488"/>
        <end position="2582"/>
    </location>
</feature>
<dbReference type="PANTHER" id="PTHR47633:SF4">
    <property type="entry name" value="MYOPALLADIN ISOFORM X1"/>
    <property type="match status" value="1"/>
</dbReference>
<evidence type="ECO:0000256" key="7">
    <source>
        <dbReference type="SAM" id="MobiDB-lite"/>
    </source>
</evidence>
<dbReference type="InterPro" id="IPR056804">
    <property type="entry name" value="Spectrin_SESTD1"/>
</dbReference>
<feature type="domain" description="Ig-like" evidence="8">
    <location>
        <begin position="2374"/>
        <end position="2462"/>
    </location>
</feature>
<feature type="compositionally biased region" description="Polar residues" evidence="7">
    <location>
        <begin position="2744"/>
        <end position="2759"/>
    </location>
</feature>
<evidence type="ECO:0000313" key="9">
    <source>
        <dbReference type="EMBL" id="GFG36506.1"/>
    </source>
</evidence>
<feature type="region of interest" description="Disordered" evidence="7">
    <location>
        <begin position="4390"/>
        <end position="4422"/>
    </location>
</feature>
<dbReference type="SUPFAM" id="SSF48726">
    <property type="entry name" value="Immunoglobulin"/>
    <property type="match status" value="9"/>
</dbReference>
<dbReference type="InterPro" id="IPR013783">
    <property type="entry name" value="Ig-like_fold"/>
</dbReference>
<keyword evidence="4" id="KW-0514">Muscle protein</keyword>
<accession>A0A6L2PVD1</accession>
<keyword evidence="3" id="KW-0130">Cell adhesion</keyword>
<proteinExistence type="inferred from homology"/>
<feature type="region of interest" description="Disordered" evidence="7">
    <location>
        <begin position="2700"/>
        <end position="2721"/>
    </location>
</feature>
<dbReference type="SUPFAM" id="SSF46966">
    <property type="entry name" value="Spectrin repeat"/>
    <property type="match status" value="4"/>
</dbReference>
<dbReference type="InterPro" id="IPR007110">
    <property type="entry name" value="Ig-like_dom"/>
</dbReference>
<evidence type="ECO:0000259" key="8">
    <source>
        <dbReference type="PROSITE" id="PS50835"/>
    </source>
</evidence>
<gene>
    <name evidence="9" type="ORF">Cfor_11261</name>
</gene>
<dbReference type="FunFam" id="2.60.40.10:FF:000107">
    <property type="entry name" value="Myosin, light chain kinase a"/>
    <property type="match status" value="2"/>
</dbReference>
<dbReference type="FunFam" id="2.60.40.10:FF:000557">
    <property type="entry name" value="Myosin binding protein Ha"/>
    <property type="match status" value="1"/>
</dbReference>
<dbReference type="InterPro" id="IPR003599">
    <property type="entry name" value="Ig_sub"/>
</dbReference>
<evidence type="ECO:0000256" key="2">
    <source>
        <dbReference type="ARBA" id="ARBA00022433"/>
    </source>
</evidence>
<evidence type="ECO:0000256" key="6">
    <source>
        <dbReference type="SAM" id="Coils"/>
    </source>
</evidence>
<feature type="compositionally biased region" description="Basic residues" evidence="7">
    <location>
        <begin position="3885"/>
        <end position="3904"/>
    </location>
</feature>
<evidence type="ECO:0000256" key="4">
    <source>
        <dbReference type="ARBA" id="ARBA00023179"/>
    </source>
</evidence>
<feature type="region of interest" description="Disordered" evidence="7">
    <location>
        <begin position="3200"/>
        <end position="3223"/>
    </location>
</feature>
<comment type="similarity">
    <text evidence="1">Belongs to the protein kinase superfamily. CAMK Ser/Thr protein kinase family.</text>
</comment>
<feature type="region of interest" description="Disordered" evidence="7">
    <location>
        <begin position="4337"/>
        <end position="4358"/>
    </location>
</feature>
<dbReference type="FunCoup" id="A0A6L2PVD1">
    <property type="interactions" value="29"/>
</dbReference>
<feature type="domain" description="Ig-like" evidence="8">
    <location>
        <begin position="2928"/>
        <end position="3017"/>
    </location>
</feature>
<feature type="compositionally biased region" description="Basic residues" evidence="7">
    <location>
        <begin position="4031"/>
        <end position="4041"/>
    </location>
</feature>
<comment type="caution">
    <text evidence="9">The sequence shown here is derived from an EMBL/GenBank/DDBJ whole genome shotgun (WGS) entry which is preliminary data.</text>
</comment>
<feature type="compositionally biased region" description="Basic and acidic residues" evidence="7">
    <location>
        <begin position="4193"/>
        <end position="4206"/>
    </location>
</feature>
<feature type="region of interest" description="Disordered" evidence="7">
    <location>
        <begin position="715"/>
        <end position="738"/>
    </location>
</feature>
<protein>
    <recommendedName>
        <fullName evidence="8">Ig-like domain-containing protein</fullName>
    </recommendedName>
</protein>
<dbReference type="InterPro" id="IPR036179">
    <property type="entry name" value="Ig-like_dom_sf"/>
</dbReference>
<reference evidence="10" key="1">
    <citation type="submission" date="2020-01" db="EMBL/GenBank/DDBJ databases">
        <title>Draft genome sequence of the Termite Coptotermes fromosanus.</title>
        <authorList>
            <person name="Itakura S."/>
            <person name="Yosikawa Y."/>
            <person name="Umezawa K."/>
        </authorList>
    </citation>
    <scope>NUCLEOTIDE SEQUENCE [LARGE SCALE GENOMIC DNA]</scope>
</reference>
<dbReference type="PANTHER" id="PTHR47633">
    <property type="entry name" value="IMMUNOGLOBULIN"/>
    <property type="match status" value="1"/>
</dbReference>
<keyword evidence="2" id="KW-0787">Thick filament</keyword>
<feature type="domain" description="Ig-like" evidence="8">
    <location>
        <begin position="2832"/>
        <end position="2921"/>
    </location>
</feature>
<feature type="region of interest" description="Disordered" evidence="7">
    <location>
        <begin position="4193"/>
        <end position="4300"/>
    </location>
</feature>
<dbReference type="EMBL" id="BLKM01009409">
    <property type="protein sequence ID" value="GFG36506.1"/>
    <property type="molecule type" value="Genomic_DNA"/>
</dbReference>
<dbReference type="InterPro" id="IPR003598">
    <property type="entry name" value="Ig_sub2"/>
</dbReference>
<dbReference type="GO" id="GO:0005737">
    <property type="term" value="C:cytoplasm"/>
    <property type="evidence" value="ECO:0007669"/>
    <property type="project" value="UniProtKB-ARBA"/>
</dbReference>
<evidence type="ECO:0000256" key="1">
    <source>
        <dbReference type="ARBA" id="ARBA00006692"/>
    </source>
</evidence>
<dbReference type="Gene3D" id="2.60.40.10">
    <property type="entry name" value="Immunoglobulins"/>
    <property type="match status" value="9"/>
</dbReference>
<dbReference type="FunFam" id="2.60.40.10:FF:000838">
    <property type="entry name" value="Uncharacterized protein, isoform F"/>
    <property type="match status" value="1"/>
</dbReference>
<feature type="compositionally biased region" description="Basic residues" evidence="7">
    <location>
        <begin position="3977"/>
        <end position="3986"/>
    </location>
</feature>
<feature type="compositionally biased region" description="Basic and acidic residues" evidence="7">
    <location>
        <begin position="3927"/>
        <end position="3939"/>
    </location>
</feature>
<dbReference type="InParanoid" id="A0A6L2PVD1"/>
<dbReference type="GO" id="GO:0007155">
    <property type="term" value="P:cell adhesion"/>
    <property type="evidence" value="ECO:0007669"/>
    <property type="project" value="UniProtKB-KW"/>
</dbReference>
<feature type="compositionally biased region" description="Basic and acidic residues" evidence="7">
    <location>
        <begin position="4413"/>
        <end position="4422"/>
    </location>
</feature>
<feature type="region of interest" description="Disordered" evidence="7">
    <location>
        <begin position="3693"/>
        <end position="3720"/>
    </location>
</feature>
<keyword evidence="10" id="KW-1185">Reference proteome</keyword>
<dbReference type="OrthoDB" id="2152335at2759"/>
<dbReference type="Pfam" id="PF07679">
    <property type="entry name" value="I-set"/>
    <property type="match status" value="9"/>
</dbReference>
<organism evidence="9 10">
    <name type="scientific">Coptotermes formosanus</name>
    <name type="common">Formosan subterranean termite</name>
    <dbReference type="NCBI Taxonomy" id="36987"/>
    <lineage>
        <taxon>Eukaryota</taxon>
        <taxon>Metazoa</taxon>
        <taxon>Ecdysozoa</taxon>
        <taxon>Arthropoda</taxon>
        <taxon>Hexapoda</taxon>
        <taxon>Insecta</taxon>
        <taxon>Pterygota</taxon>
        <taxon>Neoptera</taxon>
        <taxon>Polyneoptera</taxon>
        <taxon>Dictyoptera</taxon>
        <taxon>Blattodea</taxon>
        <taxon>Blattoidea</taxon>
        <taxon>Termitoidae</taxon>
        <taxon>Rhinotermitidae</taxon>
        <taxon>Coptotermes</taxon>
    </lineage>
</organism>
<feature type="domain" description="Ig-like" evidence="8">
    <location>
        <begin position="2064"/>
        <end position="2152"/>
    </location>
</feature>
<feature type="compositionally biased region" description="Polar residues" evidence="7">
    <location>
        <begin position="4340"/>
        <end position="4349"/>
    </location>
</feature>
<dbReference type="SMART" id="SM00408">
    <property type="entry name" value="IGc2"/>
    <property type="match status" value="9"/>
</dbReference>
<feature type="region of interest" description="Disordered" evidence="7">
    <location>
        <begin position="2735"/>
        <end position="2770"/>
    </location>
</feature>
<dbReference type="FunFam" id="2.60.40.10:FF:000080">
    <property type="entry name" value="Myosin light chain kinase, smooth muscle"/>
    <property type="match status" value="2"/>
</dbReference>
<dbReference type="Pfam" id="PF25101">
    <property type="entry name" value="Spectrin_7"/>
    <property type="match status" value="1"/>
</dbReference>
<dbReference type="CDD" id="cd00176">
    <property type="entry name" value="SPEC"/>
    <property type="match status" value="2"/>
</dbReference>
<evidence type="ECO:0000256" key="5">
    <source>
        <dbReference type="ARBA" id="ARBA00023319"/>
    </source>
</evidence>
<feature type="compositionally biased region" description="Pro residues" evidence="7">
    <location>
        <begin position="3756"/>
        <end position="3775"/>
    </location>
</feature>
<feature type="domain" description="Ig-like" evidence="8">
    <location>
        <begin position="2263"/>
        <end position="2351"/>
    </location>
</feature>
<dbReference type="FunFam" id="2.60.40.10:FF:000632">
    <property type="entry name" value="Uncharacterized protein, isoform B"/>
    <property type="match status" value="1"/>
</dbReference>
<dbReference type="InterPro" id="IPR058157">
    <property type="entry name" value="Spectrin_met"/>
</dbReference>
<dbReference type="PROSITE" id="PS50835">
    <property type="entry name" value="IG_LIKE"/>
    <property type="match status" value="9"/>
</dbReference>
<feature type="compositionally biased region" description="Pro residues" evidence="7">
    <location>
        <begin position="3709"/>
        <end position="3720"/>
    </location>
</feature>
<feature type="region of interest" description="Disordered" evidence="7">
    <location>
        <begin position="3749"/>
        <end position="4154"/>
    </location>
</feature>
<feature type="compositionally biased region" description="Polar residues" evidence="7">
    <location>
        <begin position="4592"/>
        <end position="4601"/>
    </location>
</feature>
<dbReference type="Proteomes" id="UP000502823">
    <property type="component" value="Unassembled WGS sequence"/>
</dbReference>